<comment type="caution">
    <text evidence="1">The sequence shown here is derived from an EMBL/GenBank/DDBJ whole genome shotgun (WGS) entry which is preliminary data.</text>
</comment>
<keyword evidence="2" id="KW-1185">Reference proteome</keyword>
<organism evidence="1 2">
    <name type="scientific">Trichinella patagoniensis</name>
    <dbReference type="NCBI Taxonomy" id="990121"/>
    <lineage>
        <taxon>Eukaryota</taxon>
        <taxon>Metazoa</taxon>
        <taxon>Ecdysozoa</taxon>
        <taxon>Nematoda</taxon>
        <taxon>Enoplea</taxon>
        <taxon>Dorylaimia</taxon>
        <taxon>Trichinellida</taxon>
        <taxon>Trichinellidae</taxon>
        <taxon>Trichinella</taxon>
    </lineage>
</organism>
<name>A0A0V0ZSJ5_9BILA</name>
<dbReference type="AlphaFoldDB" id="A0A0V0ZSJ5"/>
<protein>
    <submittedName>
        <fullName evidence="1">Uncharacterized protein</fullName>
    </submittedName>
</protein>
<dbReference type="Proteomes" id="UP000054783">
    <property type="component" value="Unassembled WGS sequence"/>
</dbReference>
<dbReference type="EMBL" id="JYDQ01000099">
    <property type="protein sequence ID" value="KRY15260.1"/>
    <property type="molecule type" value="Genomic_DNA"/>
</dbReference>
<evidence type="ECO:0000313" key="1">
    <source>
        <dbReference type="EMBL" id="KRY15260.1"/>
    </source>
</evidence>
<proteinExistence type="predicted"/>
<gene>
    <name evidence="1" type="ORF">T12_1925</name>
</gene>
<sequence length="67" mass="7908">MGIKPWTMPYRMMEKFEDFDGESYQVVLPFSGDHPDLPFNFQQAMRRLRAVERRMAGSDKAVLITHM</sequence>
<reference evidence="1 2" key="1">
    <citation type="submission" date="2015-01" db="EMBL/GenBank/DDBJ databases">
        <title>Evolution of Trichinella species and genotypes.</title>
        <authorList>
            <person name="Korhonen P.K."/>
            <person name="Edoardo P."/>
            <person name="Giuseppe L.R."/>
            <person name="Gasser R.B."/>
        </authorList>
    </citation>
    <scope>NUCLEOTIDE SEQUENCE [LARGE SCALE GENOMIC DNA]</scope>
    <source>
        <strain evidence="1">ISS2496</strain>
    </source>
</reference>
<evidence type="ECO:0000313" key="2">
    <source>
        <dbReference type="Proteomes" id="UP000054783"/>
    </source>
</evidence>
<accession>A0A0V0ZSJ5</accession>